<evidence type="ECO:0000256" key="2">
    <source>
        <dbReference type="SAM" id="MobiDB-lite"/>
    </source>
</evidence>
<evidence type="ECO:0000256" key="1">
    <source>
        <dbReference type="ARBA" id="ARBA00038215"/>
    </source>
</evidence>
<dbReference type="STRING" id="42673.A0A2K0WNX1"/>
<dbReference type="SUPFAM" id="SSF56601">
    <property type="entry name" value="beta-lactamase/transpeptidase-like"/>
    <property type="match status" value="1"/>
</dbReference>
<feature type="compositionally biased region" description="Basic and acidic residues" evidence="2">
    <location>
        <begin position="381"/>
        <end position="392"/>
    </location>
</feature>
<dbReference type="PANTHER" id="PTHR46825:SF9">
    <property type="entry name" value="BETA-LACTAMASE-RELATED DOMAIN-CONTAINING PROTEIN"/>
    <property type="match status" value="1"/>
</dbReference>
<dbReference type="InterPro" id="IPR012338">
    <property type="entry name" value="Beta-lactam/transpept-like"/>
</dbReference>
<comment type="similarity">
    <text evidence="1">Belongs to the peptidase S12 family.</text>
</comment>
<feature type="region of interest" description="Disordered" evidence="2">
    <location>
        <begin position="370"/>
        <end position="416"/>
    </location>
</feature>
<dbReference type="OrthoDB" id="5946976at2759"/>
<reference evidence="5 6" key="1">
    <citation type="submission" date="2017-06" db="EMBL/GenBank/DDBJ databases">
        <title>Genome of Fusarium nygamai isolate CS10214.</title>
        <authorList>
            <person name="Gardiner D.M."/>
            <person name="Obanor F."/>
            <person name="Kazan K."/>
        </authorList>
    </citation>
    <scope>NUCLEOTIDE SEQUENCE [LARGE SCALE GENOMIC DNA]</scope>
    <source>
        <strain evidence="5 6">CS10214</strain>
    </source>
</reference>
<sequence>MDLFDSPNFSDRVEALMQRNRVPGLSVAVVDGDQVKSTGYGFASITSQEPCTADTLFDIASSSKSLTAAAIALLVEDADFPEVQYDSIMSGLLPDDFVMSNGLHTNTVTVDDLLGHHTGMPGHDDSYMGIRAAEPDNARSITRNLRNLAVAAPPRTHYIYCNMMYTVLTYLIEVKTGQAFSKFLQERIFDRLDMASSSLQPESAKARGHSHRLAKGHIWDKKSASYREFDAVNCPEGQGAGSGISSANDFIKFLKVLIDRNGPISEDVYQGLTRPRSERCANHRQRKTGIDRILYTAGMDLYWQGGHAVFGHSGDITGFGSRFVFLPNLKFGAVVVGNSSGTNSVAAQLFRDFIDTVIKSYTGPQPLSAISNIDVQMSPPEGREKPKSESRSHAGGMAKTNAGRGKDQKGDTSTIVGSSATLQRDVTIEEYAGDYWNPGYRNMKVEIRDNGLFIDATDRSMGFTARLKHKRDQYVYDAHVRDAFDTGDEVLMTEFIIEDGKVVRMGMDLEPLVGDLIWFDKN</sequence>
<proteinExistence type="inferred from homology"/>
<dbReference type="PANTHER" id="PTHR46825">
    <property type="entry name" value="D-ALANYL-D-ALANINE-CARBOXYPEPTIDASE/ENDOPEPTIDASE AMPH"/>
    <property type="match status" value="1"/>
</dbReference>
<dbReference type="Proteomes" id="UP000236664">
    <property type="component" value="Unassembled WGS sequence"/>
</dbReference>
<evidence type="ECO:0000313" key="6">
    <source>
        <dbReference type="Proteomes" id="UP000236664"/>
    </source>
</evidence>
<comment type="caution">
    <text evidence="5">The sequence shown here is derived from an EMBL/GenBank/DDBJ whole genome shotgun (WGS) entry which is preliminary data.</text>
</comment>
<evidence type="ECO:0000259" key="4">
    <source>
        <dbReference type="Pfam" id="PF11954"/>
    </source>
</evidence>
<evidence type="ECO:0000259" key="3">
    <source>
        <dbReference type="Pfam" id="PF00144"/>
    </source>
</evidence>
<dbReference type="Pfam" id="PF11954">
    <property type="entry name" value="DUF3471"/>
    <property type="match status" value="1"/>
</dbReference>
<dbReference type="Gene3D" id="3.40.710.10">
    <property type="entry name" value="DD-peptidase/beta-lactamase superfamily"/>
    <property type="match status" value="1"/>
</dbReference>
<dbReference type="Pfam" id="PF00144">
    <property type="entry name" value="Beta-lactamase"/>
    <property type="match status" value="1"/>
</dbReference>
<feature type="domain" description="Beta-lactamase-related" evidence="3">
    <location>
        <begin position="10"/>
        <end position="347"/>
    </location>
</feature>
<gene>
    <name evidence="5" type="ORF">FNYG_02667</name>
</gene>
<dbReference type="InterPro" id="IPR001466">
    <property type="entry name" value="Beta-lactam-related"/>
</dbReference>
<organism evidence="5 6">
    <name type="scientific">Gibberella nygamai</name>
    <name type="common">Bean root rot disease fungus</name>
    <name type="synonym">Fusarium nygamai</name>
    <dbReference type="NCBI Taxonomy" id="42673"/>
    <lineage>
        <taxon>Eukaryota</taxon>
        <taxon>Fungi</taxon>
        <taxon>Dikarya</taxon>
        <taxon>Ascomycota</taxon>
        <taxon>Pezizomycotina</taxon>
        <taxon>Sordariomycetes</taxon>
        <taxon>Hypocreomycetidae</taxon>
        <taxon>Hypocreales</taxon>
        <taxon>Nectriaceae</taxon>
        <taxon>Fusarium</taxon>
        <taxon>Fusarium fujikuroi species complex</taxon>
    </lineage>
</organism>
<name>A0A2K0WNX1_GIBNY</name>
<dbReference type="AlphaFoldDB" id="A0A2K0WNX1"/>
<evidence type="ECO:0008006" key="7">
    <source>
        <dbReference type="Google" id="ProtNLM"/>
    </source>
</evidence>
<evidence type="ECO:0000313" key="5">
    <source>
        <dbReference type="EMBL" id="PNP83979.1"/>
    </source>
</evidence>
<dbReference type="InterPro" id="IPR021860">
    <property type="entry name" value="Peptidase_S12_Pab87-rel_C"/>
</dbReference>
<dbReference type="InterPro" id="IPR050491">
    <property type="entry name" value="AmpC-like"/>
</dbReference>
<feature type="domain" description="Peptidase S12 Pab87-related C-terminal" evidence="4">
    <location>
        <begin position="428"/>
        <end position="511"/>
    </location>
</feature>
<accession>A0A2K0WNX1</accession>
<protein>
    <recommendedName>
        <fullName evidence="7">Beta-lactamase-related domain-containing protein</fullName>
    </recommendedName>
</protein>
<keyword evidence="6" id="KW-1185">Reference proteome</keyword>
<dbReference type="EMBL" id="MTQA01000047">
    <property type="protein sequence ID" value="PNP83979.1"/>
    <property type="molecule type" value="Genomic_DNA"/>
</dbReference>